<dbReference type="AlphaFoldDB" id="A0A8T8X8B5"/>
<accession>A0A8T8X8B5</accession>
<dbReference type="OrthoDB" id="4485932at2759"/>
<evidence type="ECO:0000256" key="1">
    <source>
        <dbReference type="ARBA" id="ARBA00022837"/>
    </source>
</evidence>
<proteinExistence type="predicted"/>
<gene>
    <name evidence="3" type="ORF">BO86DRAFT_397106</name>
</gene>
<sequence length="133" mass="15631">MDPDFIQNYKEALEEIKKLDAERTNSEKEKKAEQYLRPLYEEVLKKKNPDNIVYSLDSIQEWIRYFYIADKDANGYVSGQELVDASGEKKEDIADFFKFSDKNSDARISFSEWVIMGFICAEQETEYGRAKKN</sequence>
<dbReference type="Gene3D" id="1.10.238.10">
    <property type="entry name" value="EF-hand"/>
    <property type="match status" value="1"/>
</dbReference>
<dbReference type="InterPro" id="IPR018247">
    <property type="entry name" value="EF_Hand_1_Ca_BS"/>
</dbReference>
<evidence type="ECO:0000313" key="4">
    <source>
        <dbReference type="Proteomes" id="UP000249497"/>
    </source>
</evidence>
<dbReference type="GO" id="GO:0005509">
    <property type="term" value="F:calcium ion binding"/>
    <property type="evidence" value="ECO:0007669"/>
    <property type="project" value="InterPro"/>
</dbReference>
<dbReference type="RefSeq" id="XP_025530134.1">
    <property type="nucleotide sequence ID" value="XM_025673467.1"/>
</dbReference>
<reference evidence="3 4" key="1">
    <citation type="submission" date="2018-02" db="EMBL/GenBank/DDBJ databases">
        <title>The genomes of Aspergillus section Nigri reveals drivers in fungal speciation.</title>
        <authorList>
            <consortium name="DOE Joint Genome Institute"/>
            <person name="Vesth T.C."/>
            <person name="Nybo J."/>
            <person name="Theobald S."/>
            <person name="Brandl J."/>
            <person name="Frisvad J.C."/>
            <person name="Nielsen K.F."/>
            <person name="Lyhne E.K."/>
            <person name="Kogle M.E."/>
            <person name="Kuo A."/>
            <person name="Riley R."/>
            <person name="Clum A."/>
            <person name="Nolan M."/>
            <person name="Lipzen A."/>
            <person name="Salamov A."/>
            <person name="Henrissat B."/>
            <person name="Wiebenga A."/>
            <person name="De vries R.P."/>
            <person name="Grigoriev I.V."/>
            <person name="Mortensen U.H."/>
            <person name="Andersen M.R."/>
            <person name="Baker S.E."/>
        </authorList>
    </citation>
    <scope>NUCLEOTIDE SEQUENCE [LARGE SCALE GENOMIC DNA]</scope>
    <source>
        <strain evidence="3 4">CBS 114.51</strain>
    </source>
</reference>
<protein>
    <recommendedName>
        <fullName evidence="2">EF-hand domain-containing protein</fullName>
    </recommendedName>
</protein>
<evidence type="ECO:0000313" key="3">
    <source>
        <dbReference type="EMBL" id="RAH84240.1"/>
    </source>
</evidence>
<dbReference type="InterPro" id="IPR011992">
    <property type="entry name" value="EF-hand-dom_pair"/>
</dbReference>
<keyword evidence="4" id="KW-1185">Reference proteome</keyword>
<dbReference type="PROSITE" id="PS00018">
    <property type="entry name" value="EF_HAND_1"/>
    <property type="match status" value="1"/>
</dbReference>
<evidence type="ECO:0000259" key="2">
    <source>
        <dbReference type="PROSITE" id="PS50222"/>
    </source>
</evidence>
<dbReference type="PROSITE" id="PS50222">
    <property type="entry name" value="EF_HAND_2"/>
    <property type="match status" value="1"/>
</dbReference>
<keyword evidence="1" id="KW-0106">Calcium</keyword>
<dbReference type="SUPFAM" id="SSF47473">
    <property type="entry name" value="EF-hand"/>
    <property type="match status" value="1"/>
</dbReference>
<name>A0A8T8X8B5_ASPJA</name>
<dbReference type="Proteomes" id="UP000249497">
    <property type="component" value="Unassembled WGS sequence"/>
</dbReference>
<dbReference type="EMBL" id="KZ824778">
    <property type="protein sequence ID" value="RAH84240.1"/>
    <property type="molecule type" value="Genomic_DNA"/>
</dbReference>
<organism evidence="3 4">
    <name type="scientific">Aspergillus japonicus CBS 114.51</name>
    <dbReference type="NCBI Taxonomy" id="1448312"/>
    <lineage>
        <taxon>Eukaryota</taxon>
        <taxon>Fungi</taxon>
        <taxon>Dikarya</taxon>
        <taxon>Ascomycota</taxon>
        <taxon>Pezizomycotina</taxon>
        <taxon>Eurotiomycetes</taxon>
        <taxon>Eurotiomycetidae</taxon>
        <taxon>Eurotiales</taxon>
        <taxon>Aspergillaceae</taxon>
        <taxon>Aspergillus</taxon>
        <taxon>Aspergillus subgen. Circumdati</taxon>
    </lineage>
</organism>
<dbReference type="GeneID" id="37177159"/>
<feature type="domain" description="EF-hand" evidence="2">
    <location>
        <begin position="57"/>
        <end position="92"/>
    </location>
</feature>
<dbReference type="InterPro" id="IPR002048">
    <property type="entry name" value="EF_hand_dom"/>
</dbReference>